<dbReference type="EMBL" id="KV453852">
    <property type="protein sequence ID" value="ODV85605.1"/>
    <property type="molecule type" value="Genomic_DNA"/>
</dbReference>
<evidence type="ECO:0000256" key="2">
    <source>
        <dbReference type="ARBA" id="ARBA00023242"/>
    </source>
</evidence>
<evidence type="ECO:0000256" key="1">
    <source>
        <dbReference type="ARBA" id="ARBA00004123"/>
    </source>
</evidence>
<dbReference type="InterPro" id="IPR036864">
    <property type="entry name" value="Zn2-C6_fun-type_DNA-bd_sf"/>
</dbReference>
<feature type="region of interest" description="Disordered" evidence="3">
    <location>
        <begin position="98"/>
        <end position="131"/>
    </location>
</feature>
<organism evidence="5 6">
    <name type="scientific">[Candida] arabinofermentans NRRL YB-2248</name>
    <dbReference type="NCBI Taxonomy" id="983967"/>
    <lineage>
        <taxon>Eukaryota</taxon>
        <taxon>Fungi</taxon>
        <taxon>Dikarya</taxon>
        <taxon>Ascomycota</taxon>
        <taxon>Saccharomycotina</taxon>
        <taxon>Pichiomycetes</taxon>
        <taxon>Pichiales</taxon>
        <taxon>Pichiaceae</taxon>
        <taxon>Ogataea</taxon>
        <taxon>Ogataea/Candida clade</taxon>
    </lineage>
</organism>
<dbReference type="OrthoDB" id="4096402at2759"/>
<dbReference type="Pfam" id="PF11951">
    <property type="entry name" value="Fungal_trans_2"/>
    <property type="match status" value="1"/>
</dbReference>
<dbReference type="AlphaFoldDB" id="A0A1E4T1H9"/>
<dbReference type="PANTHER" id="PTHR37534:SF46">
    <property type="entry name" value="ZN(II)2CYS6 TRANSCRIPTION FACTOR (EUROFUNG)"/>
    <property type="match status" value="1"/>
</dbReference>
<evidence type="ECO:0000313" key="5">
    <source>
        <dbReference type="EMBL" id="ODV85605.1"/>
    </source>
</evidence>
<keyword evidence="2" id="KW-0539">Nucleus</keyword>
<dbReference type="InterPro" id="IPR021858">
    <property type="entry name" value="Fun_TF"/>
</dbReference>
<dbReference type="InterPro" id="IPR001138">
    <property type="entry name" value="Zn2Cys6_DnaBD"/>
</dbReference>
<evidence type="ECO:0000259" key="4">
    <source>
        <dbReference type="PROSITE" id="PS50048"/>
    </source>
</evidence>
<accession>A0A1E4T1H9</accession>
<feature type="domain" description="Zn(2)-C6 fungal-type" evidence="4">
    <location>
        <begin position="27"/>
        <end position="57"/>
    </location>
</feature>
<dbReference type="PROSITE" id="PS50048">
    <property type="entry name" value="ZN2_CY6_FUNGAL_2"/>
    <property type="match status" value="1"/>
</dbReference>
<reference evidence="6" key="1">
    <citation type="submission" date="2016-04" db="EMBL/GenBank/DDBJ databases">
        <title>Comparative genomics of biotechnologically important yeasts.</title>
        <authorList>
            <consortium name="DOE Joint Genome Institute"/>
            <person name="Riley R."/>
            <person name="Haridas S."/>
            <person name="Wolfe K.H."/>
            <person name="Lopes M.R."/>
            <person name="Hittinger C.T."/>
            <person name="Goker M."/>
            <person name="Salamov A."/>
            <person name="Wisecaver J."/>
            <person name="Long T.M."/>
            <person name="Aerts A.L."/>
            <person name="Barry K."/>
            <person name="Choi C."/>
            <person name="Clum A."/>
            <person name="Coughlan A.Y."/>
            <person name="Deshpande S."/>
            <person name="Douglass A.P."/>
            <person name="Hanson S.J."/>
            <person name="Klenk H.-P."/>
            <person name="Labutti K."/>
            <person name="Lapidus A."/>
            <person name="Lindquist E."/>
            <person name="Lipzen A."/>
            <person name="Meier-Kolthoff J.P."/>
            <person name="Ohm R.A."/>
            <person name="Otillar R.P."/>
            <person name="Pangilinan J."/>
            <person name="Peng Y."/>
            <person name="Rokas A."/>
            <person name="Rosa C.A."/>
            <person name="Scheuner C."/>
            <person name="Sibirny A.A."/>
            <person name="Slot J.C."/>
            <person name="Stielow J.B."/>
            <person name="Sun H."/>
            <person name="Kurtzman C.P."/>
            <person name="Blackwell M."/>
            <person name="Grigoriev I.V."/>
            <person name="Jeffries T.W."/>
        </authorList>
    </citation>
    <scope>NUCLEOTIDE SEQUENCE [LARGE SCALE GENOMIC DNA]</scope>
    <source>
        <strain evidence="6">NRRL YB-2248</strain>
    </source>
</reference>
<dbReference type="PANTHER" id="PTHR37534">
    <property type="entry name" value="TRANSCRIPTIONAL ACTIVATOR PROTEIN UGA3"/>
    <property type="match status" value="1"/>
</dbReference>
<proteinExistence type="predicted"/>
<dbReference type="Proteomes" id="UP000094801">
    <property type="component" value="Unassembled WGS sequence"/>
</dbReference>
<feature type="compositionally biased region" description="Polar residues" evidence="3">
    <location>
        <begin position="98"/>
        <end position="111"/>
    </location>
</feature>
<sequence length="713" mass="79977">MTSSLARPAPQSAVAFPTTQQALKKKRCAECKRRKKRCDGDGSRCNYCEKRGIECIIESVHIVQYTGQQRRKTRIEKIEKSSSQRSFPPLIDFVSTSPKSLNKMSDTTTPPSVVARDTKSMITPNSPPKSVQDAFNELSGTGIPVVYLPTRKIIQTSNSTPTVHDDTEQITVYNDEAILDSNFSLYDFILSATRVQLVDSYPCDVDKDRVRLAKDSELFKQEQNVSRSNISPWISTPMSSTASIVSPSNSVDLNRDLEATDLSIDIAKLKNVVFIQEAAVTNDDKAESFVNLPDTITREFADDLFKHFCNVCQERDPTKPSSINVLKVCLPLILGNITVLKSVLLVAYYDRMSDEANHTEFLISMKGPMKDIHLGVLAELQQRLIYLTSVCCDHTIYLVLLLLTIEVINGANGSLYGKLITLGQNLVSLRGGVTKLASNVTGVCLLKLLLTHFSVGRSFLMNELECGDPLSLKDFFYILDYSDQMEFFDNFNCSSRLSLSDMKQVVGIYGHITLLQNLAAISYDANHKGSDTSLKIYGNYESVSSANLEMVLQESDSLEREIDLALNGDFPPNISMLHQLQLRFALHASSLYLYQSIYRQISLSPKTVFTVKLLLAEAVNLFEYYKTSSQEEAKNSTVFHLALFLLGVDLVSRGKREWYKTELLSLYNLTKKSMIKTCVSLLEQVWKLNPEGSTFVDWKHLSKKHLIVICLCS</sequence>
<name>A0A1E4T1H9_9ASCO</name>
<keyword evidence="6" id="KW-1185">Reference proteome</keyword>
<evidence type="ECO:0000313" key="6">
    <source>
        <dbReference type="Proteomes" id="UP000094801"/>
    </source>
</evidence>
<comment type="subcellular location">
    <subcellularLocation>
        <location evidence="1">Nucleus</location>
    </subcellularLocation>
</comment>
<dbReference type="GO" id="GO:0000981">
    <property type="term" value="F:DNA-binding transcription factor activity, RNA polymerase II-specific"/>
    <property type="evidence" value="ECO:0007669"/>
    <property type="project" value="InterPro"/>
</dbReference>
<dbReference type="GO" id="GO:0005634">
    <property type="term" value="C:nucleus"/>
    <property type="evidence" value="ECO:0007669"/>
    <property type="project" value="UniProtKB-SubCell"/>
</dbReference>
<dbReference type="GO" id="GO:0008270">
    <property type="term" value="F:zinc ion binding"/>
    <property type="evidence" value="ECO:0007669"/>
    <property type="project" value="InterPro"/>
</dbReference>
<evidence type="ECO:0000256" key="3">
    <source>
        <dbReference type="SAM" id="MobiDB-lite"/>
    </source>
</evidence>
<dbReference type="CDD" id="cd00067">
    <property type="entry name" value="GAL4"/>
    <property type="match status" value="1"/>
</dbReference>
<dbReference type="SUPFAM" id="SSF57701">
    <property type="entry name" value="Zn2/Cys6 DNA-binding domain"/>
    <property type="match status" value="1"/>
</dbReference>
<gene>
    <name evidence="5" type="ORF">CANARDRAFT_28368</name>
</gene>
<dbReference type="Gene3D" id="4.10.240.10">
    <property type="entry name" value="Zn(2)-C6 fungal-type DNA-binding domain"/>
    <property type="match status" value="1"/>
</dbReference>
<protein>
    <recommendedName>
        <fullName evidence="4">Zn(2)-C6 fungal-type domain-containing protein</fullName>
    </recommendedName>
</protein>